<accession>A0ABX9L956</accession>
<sequence>MPPRRYPAFDGTPVAAATDPHRPVSPLIGRESQRREIEAAVQGLSQGRPAFLEISGDPGTGKTALLAEVTRVARVAGIDAFNGRPQPVDGDLPFGAIVDALDGRLPVTGGERLDRLPAAQRDVLAAVFPSLAADASAPSPPDIAAPYRAAHAVRVLLEDLASSLPVVLVLDDLQHADAGTVDVVCRLMCTPPRAPVLLAFAHRHRQVSPRLRATVDTAREVTRLHLETLAESHAGALMGEETPAHARGELYRASEGNPGYLRALADVLEQGPPGIDEADIAPVPPWFASAMAAEVARLSAVGRLVVAACAVLGDPLTVPSVAAVAEVGEQDAYSAIDEIASHDLIRLVAGTGRFGFRHPLVRRAVYHNVSPGWRLGAHARAAQSPSGGRASAVGTAPHLTRVATPGD</sequence>
<feature type="non-terminal residue" evidence="5">
    <location>
        <position position="407"/>
    </location>
</feature>
<proteinExistence type="predicted"/>
<feature type="region of interest" description="Disordered" evidence="3">
    <location>
        <begin position="1"/>
        <end position="22"/>
    </location>
</feature>
<name>A0ABX9L956_9ACTN</name>
<dbReference type="PANTHER" id="PTHR16305:SF35">
    <property type="entry name" value="TRANSCRIPTIONAL ACTIVATOR DOMAIN"/>
    <property type="match status" value="1"/>
</dbReference>
<protein>
    <recommendedName>
        <fullName evidence="4">Orc1-like AAA ATPase domain-containing protein</fullName>
    </recommendedName>
</protein>
<dbReference type="Gene3D" id="3.40.50.300">
    <property type="entry name" value="P-loop containing nucleotide triphosphate hydrolases"/>
    <property type="match status" value="1"/>
</dbReference>
<keyword evidence="1" id="KW-0547">Nucleotide-binding</keyword>
<dbReference type="EMBL" id="QFZU02000265">
    <property type="protein sequence ID" value="RGA00489.1"/>
    <property type="molecule type" value="Genomic_DNA"/>
</dbReference>
<keyword evidence="2" id="KW-0067">ATP-binding</keyword>
<dbReference type="Proteomes" id="UP000262538">
    <property type="component" value="Unassembled WGS sequence"/>
</dbReference>
<evidence type="ECO:0000256" key="1">
    <source>
        <dbReference type="ARBA" id="ARBA00022741"/>
    </source>
</evidence>
<feature type="domain" description="Orc1-like AAA ATPase" evidence="4">
    <location>
        <begin position="26"/>
        <end position="198"/>
    </location>
</feature>
<evidence type="ECO:0000256" key="2">
    <source>
        <dbReference type="ARBA" id="ARBA00022840"/>
    </source>
</evidence>
<comment type="caution">
    <text evidence="5">The sequence shown here is derived from an EMBL/GenBank/DDBJ whole genome shotgun (WGS) entry which is preliminary data.</text>
</comment>
<dbReference type="PANTHER" id="PTHR16305">
    <property type="entry name" value="TESTICULAR SOLUBLE ADENYLYL CYCLASE"/>
    <property type="match status" value="1"/>
</dbReference>
<dbReference type="InterPro" id="IPR041664">
    <property type="entry name" value="AAA_16"/>
</dbReference>
<dbReference type="Pfam" id="PF13191">
    <property type="entry name" value="AAA_16"/>
    <property type="match status" value="1"/>
</dbReference>
<evidence type="ECO:0000313" key="6">
    <source>
        <dbReference type="Proteomes" id="UP000262538"/>
    </source>
</evidence>
<organism evidence="5 6">
    <name type="scientific">Microbispora triticiradicis</name>
    <dbReference type="NCBI Taxonomy" id="2200763"/>
    <lineage>
        <taxon>Bacteria</taxon>
        <taxon>Bacillati</taxon>
        <taxon>Actinomycetota</taxon>
        <taxon>Actinomycetes</taxon>
        <taxon>Streptosporangiales</taxon>
        <taxon>Streptosporangiaceae</taxon>
        <taxon>Microbispora</taxon>
    </lineage>
</organism>
<evidence type="ECO:0000313" key="5">
    <source>
        <dbReference type="EMBL" id="RGA00489.1"/>
    </source>
</evidence>
<feature type="region of interest" description="Disordered" evidence="3">
    <location>
        <begin position="380"/>
        <end position="407"/>
    </location>
</feature>
<evidence type="ECO:0000256" key="3">
    <source>
        <dbReference type="SAM" id="MobiDB-lite"/>
    </source>
</evidence>
<dbReference type="InterPro" id="IPR027417">
    <property type="entry name" value="P-loop_NTPase"/>
</dbReference>
<keyword evidence="6" id="KW-1185">Reference proteome</keyword>
<gene>
    <name evidence="5" type="ORF">DI270_034555</name>
</gene>
<reference evidence="5 6" key="1">
    <citation type="submission" date="2018-08" db="EMBL/GenBank/DDBJ databases">
        <title>Microbispora. triticiradicis sp. nov., a novel actinomycete isolated from the root of wheat (Triticum aestivum L.)).</title>
        <authorList>
            <person name="Han C."/>
        </authorList>
    </citation>
    <scope>NUCLEOTIDE SEQUENCE [LARGE SCALE GENOMIC DNA]</scope>
    <source>
        <strain evidence="5 6">NEAU-HRDPA2-9</strain>
    </source>
</reference>
<dbReference type="SUPFAM" id="SSF52540">
    <property type="entry name" value="P-loop containing nucleoside triphosphate hydrolases"/>
    <property type="match status" value="1"/>
</dbReference>
<evidence type="ECO:0000259" key="4">
    <source>
        <dbReference type="Pfam" id="PF13191"/>
    </source>
</evidence>